<feature type="binding site" evidence="6 9">
    <location>
        <begin position="88"/>
        <end position="95"/>
    </location>
    <ligand>
        <name>substrate</name>
    </ligand>
</feature>
<keyword evidence="13" id="KW-1185">Reference proteome</keyword>
<feature type="binding site" evidence="6 9">
    <location>
        <begin position="159"/>
        <end position="161"/>
    </location>
    <ligand>
        <name>substrate</name>
    </ligand>
</feature>
<sequence length="228" mass="24991">MGSGDWSSVVHEFSQLRASHSSPLIKPQGLVDYVPTWQAMQAFTAARNESTPDELWLLEHPPVYTQGQAGKPEHVLNPGAIPIVQIDRGGQVTYHGPGQLVAYLLLDLKRRKLGVRDLVRRMEQSVIDLLADYGIESYGKVDAPGVYVQREGVEAKIAALGLRIRNGYSYHGLSFNVNMDLEPFSRINPCGYAGLAVTQLADFGHIDETPASIAAKLSIKILNSIEAQ</sequence>
<evidence type="ECO:0000256" key="9">
    <source>
        <dbReference type="PIRSR" id="PIRSR016262-2"/>
    </source>
</evidence>
<comment type="similarity">
    <text evidence="6 7">Belongs to the LipB family.</text>
</comment>
<protein>
    <recommendedName>
        <fullName evidence="6 7">Octanoyltransferase</fullName>
        <ecNumber evidence="6 7">2.3.1.181</ecNumber>
    </recommendedName>
    <alternativeName>
        <fullName evidence="6">Lipoate-protein ligase B</fullName>
    </alternativeName>
    <alternativeName>
        <fullName evidence="6">Lipoyl/octanoyl transferase</fullName>
    </alternativeName>
    <alternativeName>
        <fullName evidence="6">Octanoyl-[acyl-carrier-protein]-protein N-octanoyltransferase</fullName>
    </alternativeName>
</protein>
<dbReference type="OrthoDB" id="9787061at2"/>
<evidence type="ECO:0000256" key="8">
    <source>
        <dbReference type="PIRSR" id="PIRSR016262-1"/>
    </source>
</evidence>
<evidence type="ECO:0000256" key="5">
    <source>
        <dbReference type="ARBA" id="ARBA00024732"/>
    </source>
</evidence>
<dbReference type="PIRSF" id="PIRSF016262">
    <property type="entry name" value="LPLase"/>
    <property type="match status" value="1"/>
</dbReference>
<evidence type="ECO:0000256" key="1">
    <source>
        <dbReference type="ARBA" id="ARBA00004821"/>
    </source>
</evidence>
<dbReference type="EMBL" id="FOVE01000013">
    <property type="protein sequence ID" value="SFN59929.1"/>
    <property type="molecule type" value="Genomic_DNA"/>
</dbReference>
<evidence type="ECO:0000259" key="11">
    <source>
        <dbReference type="PROSITE" id="PS51733"/>
    </source>
</evidence>
<dbReference type="NCBIfam" id="NF010925">
    <property type="entry name" value="PRK14345.1"/>
    <property type="match status" value="1"/>
</dbReference>
<dbReference type="GO" id="GO:0005737">
    <property type="term" value="C:cytoplasm"/>
    <property type="evidence" value="ECO:0007669"/>
    <property type="project" value="UniProtKB-SubCell"/>
</dbReference>
<dbReference type="NCBIfam" id="NF010922">
    <property type="entry name" value="PRK14342.1"/>
    <property type="match status" value="1"/>
</dbReference>
<name>A0A1I5ACG6_9NEIS</name>
<dbReference type="EC" id="2.3.1.181" evidence="6 7"/>
<evidence type="ECO:0000256" key="10">
    <source>
        <dbReference type="PIRSR" id="PIRSR016262-3"/>
    </source>
</evidence>
<dbReference type="Gene3D" id="3.30.930.10">
    <property type="entry name" value="Bira Bifunctional Protein, Domain 2"/>
    <property type="match status" value="1"/>
</dbReference>
<dbReference type="InterPro" id="IPR045864">
    <property type="entry name" value="aa-tRNA-synth_II/BPL/LPL"/>
</dbReference>
<feature type="domain" description="BPL/LPL catalytic" evidence="11">
    <location>
        <begin position="49"/>
        <end position="228"/>
    </location>
</feature>
<evidence type="ECO:0000256" key="6">
    <source>
        <dbReference type="HAMAP-Rule" id="MF_00013"/>
    </source>
</evidence>
<dbReference type="PANTHER" id="PTHR10993:SF7">
    <property type="entry name" value="LIPOYLTRANSFERASE 2, MITOCHONDRIAL-RELATED"/>
    <property type="match status" value="1"/>
</dbReference>
<organism evidence="12 13">
    <name type="scientific">Formivibrio citricus</name>
    <dbReference type="NCBI Taxonomy" id="83765"/>
    <lineage>
        <taxon>Bacteria</taxon>
        <taxon>Pseudomonadati</taxon>
        <taxon>Pseudomonadota</taxon>
        <taxon>Betaproteobacteria</taxon>
        <taxon>Neisseriales</taxon>
        <taxon>Chitinibacteraceae</taxon>
        <taxon>Formivibrio</taxon>
    </lineage>
</organism>
<dbReference type="GO" id="GO:0009249">
    <property type="term" value="P:protein lipoylation"/>
    <property type="evidence" value="ECO:0007669"/>
    <property type="project" value="InterPro"/>
</dbReference>
<dbReference type="AlphaFoldDB" id="A0A1I5ACG6"/>
<dbReference type="PANTHER" id="PTHR10993">
    <property type="entry name" value="OCTANOYLTRANSFERASE"/>
    <property type="match status" value="1"/>
</dbReference>
<evidence type="ECO:0000256" key="3">
    <source>
        <dbReference type="ARBA" id="ARBA00022679"/>
    </source>
</evidence>
<gene>
    <name evidence="6" type="primary">lipB</name>
    <name evidence="12" type="ORF">SAMN05660284_01845</name>
</gene>
<dbReference type="Pfam" id="PF21948">
    <property type="entry name" value="LplA-B_cat"/>
    <property type="match status" value="1"/>
</dbReference>
<dbReference type="InterPro" id="IPR020605">
    <property type="entry name" value="Octanoyltransferase_CS"/>
</dbReference>
<dbReference type="GO" id="GO:0033819">
    <property type="term" value="F:lipoyl(octanoyl) transferase activity"/>
    <property type="evidence" value="ECO:0007669"/>
    <property type="project" value="UniProtKB-EC"/>
</dbReference>
<feature type="binding site" evidence="6 9">
    <location>
        <begin position="172"/>
        <end position="174"/>
    </location>
    <ligand>
        <name>substrate</name>
    </ligand>
</feature>
<keyword evidence="4 6" id="KW-0012">Acyltransferase</keyword>
<comment type="catalytic activity">
    <reaction evidence="6 7">
        <text>octanoyl-[ACP] + L-lysyl-[protein] = N(6)-octanoyl-L-lysyl-[protein] + holo-[ACP] + H(+)</text>
        <dbReference type="Rhea" id="RHEA:17665"/>
        <dbReference type="Rhea" id="RHEA-COMP:9636"/>
        <dbReference type="Rhea" id="RHEA-COMP:9685"/>
        <dbReference type="Rhea" id="RHEA-COMP:9752"/>
        <dbReference type="Rhea" id="RHEA-COMP:9928"/>
        <dbReference type="ChEBI" id="CHEBI:15378"/>
        <dbReference type="ChEBI" id="CHEBI:29969"/>
        <dbReference type="ChEBI" id="CHEBI:64479"/>
        <dbReference type="ChEBI" id="CHEBI:78463"/>
        <dbReference type="ChEBI" id="CHEBI:78809"/>
        <dbReference type="EC" id="2.3.1.181"/>
    </reaction>
</comment>
<dbReference type="InterPro" id="IPR000544">
    <property type="entry name" value="Octanoyltransferase"/>
</dbReference>
<accession>A0A1I5ACG6</accession>
<comment type="function">
    <text evidence="5 6 7">Catalyzes the transfer of endogenously produced octanoic acid from octanoyl-acyl-carrier-protein onto the lipoyl domains of lipoate-dependent enzymes. Lipoyl-ACP can also act as a substrate although octanoyl-ACP is likely to be the physiological substrate.</text>
</comment>
<reference evidence="13" key="1">
    <citation type="submission" date="2016-10" db="EMBL/GenBank/DDBJ databases">
        <authorList>
            <person name="Varghese N."/>
            <person name="Submissions S."/>
        </authorList>
    </citation>
    <scope>NUCLEOTIDE SEQUENCE [LARGE SCALE GENOMIC DNA]</scope>
    <source>
        <strain evidence="13">DSM 6150</strain>
    </source>
</reference>
<comment type="miscellaneous">
    <text evidence="6">In the reaction, the free carboxyl group of octanoic acid is attached via an amide linkage to the epsilon-amino group of a specific lysine residue of lipoyl domains of lipoate-dependent enzymes.</text>
</comment>
<dbReference type="InterPro" id="IPR004143">
    <property type="entry name" value="BPL_LPL_catalytic"/>
</dbReference>
<dbReference type="PROSITE" id="PS51733">
    <property type="entry name" value="BPL_LPL_CATALYTIC"/>
    <property type="match status" value="1"/>
</dbReference>
<evidence type="ECO:0000313" key="13">
    <source>
        <dbReference type="Proteomes" id="UP000242869"/>
    </source>
</evidence>
<dbReference type="HAMAP" id="MF_00013">
    <property type="entry name" value="LipB"/>
    <property type="match status" value="1"/>
</dbReference>
<evidence type="ECO:0000313" key="12">
    <source>
        <dbReference type="EMBL" id="SFN59929.1"/>
    </source>
</evidence>
<dbReference type="UniPathway" id="UPA00538">
    <property type="reaction ID" value="UER00592"/>
</dbReference>
<dbReference type="PROSITE" id="PS01313">
    <property type="entry name" value="LIPB"/>
    <property type="match status" value="1"/>
</dbReference>
<dbReference type="STRING" id="83765.SAMN05660284_01845"/>
<dbReference type="FunFam" id="3.30.930.10:FF:000020">
    <property type="entry name" value="Octanoyltransferase"/>
    <property type="match status" value="1"/>
</dbReference>
<feature type="active site" description="Acyl-thioester intermediate" evidence="6 8">
    <location>
        <position position="190"/>
    </location>
</feature>
<comment type="subcellular location">
    <subcellularLocation>
        <location evidence="6">Cytoplasm</location>
    </subcellularLocation>
</comment>
<evidence type="ECO:0000256" key="2">
    <source>
        <dbReference type="ARBA" id="ARBA00022490"/>
    </source>
</evidence>
<dbReference type="SUPFAM" id="SSF55681">
    <property type="entry name" value="Class II aaRS and biotin synthetases"/>
    <property type="match status" value="1"/>
</dbReference>
<evidence type="ECO:0000256" key="7">
    <source>
        <dbReference type="PIRNR" id="PIRNR016262"/>
    </source>
</evidence>
<comment type="pathway">
    <text evidence="1 6 7">Protein modification; protein lipoylation via endogenous pathway; protein N(6)-(lipoyl)lysine from octanoyl-[acyl-carrier-protein]: step 1/2.</text>
</comment>
<dbReference type="Proteomes" id="UP000242869">
    <property type="component" value="Unassembled WGS sequence"/>
</dbReference>
<proteinExistence type="inferred from homology"/>
<feature type="site" description="Lowers pKa of active site Cys" evidence="6 10">
    <location>
        <position position="156"/>
    </location>
</feature>
<dbReference type="CDD" id="cd16444">
    <property type="entry name" value="LipB"/>
    <property type="match status" value="1"/>
</dbReference>
<keyword evidence="3 6" id="KW-0808">Transferase</keyword>
<dbReference type="NCBIfam" id="TIGR00214">
    <property type="entry name" value="lipB"/>
    <property type="match status" value="1"/>
</dbReference>
<keyword evidence="2 6" id="KW-0963">Cytoplasm</keyword>
<evidence type="ECO:0000256" key="4">
    <source>
        <dbReference type="ARBA" id="ARBA00023315"/>
    </source>
</evidence>